<dbReference type="InterPro" id="IPR035513">
    <property type="entry name" value="Invertase/methylesterase_inhib"/>
</dbReference>
<dbReference type="AlphaFoldDB" id="A0AAV2GXR8"/>
<dbReference type="EMBL" id="OZ034822">
    <property type="protein sequence ID" value="CAL1414984.1"/>
    <property type="molecule type" value="Genomic_DNA"/>
</dbReference>
<dbReference type="GO" id="GO:0004857">
    <property type="term" value="F:enzyme inhibitor activity"/>
    <property type="evidence" value="ECO:0007669"/>
    <property type="project" value="InterPro"/>
</dbReference>
<dbReference type="SUPFAM" id="SSF101148">
    <property type="entry name" value="Plant invertase/pectin methylesterase inhibitor"/>
    <property type="match status" value="1"/>
</dbReference>
<dbReference type="SMART" id="SM00856">
    <property type="entry name" value="PMEI"/>
    <property type="match status" value="1"/>
</dbReference>
<dbReference type="NCBIfam" id="TIGR01614">
    <property type="entry name" value="PME_inhib"/>
    <property type="match status" value="1"/>
</dbReference>
<dbReference type="CDD" id="cd14859">
    <property type="entry name" value="PMEI_like"/>
    <property type="match status" value="1"/>
</dbReference>
<dbReference type="PANTHER" id="PTHR31890">
    <property type="entry name" value="PLANT INVERTASE/PECTIN METHYLESTERASE INHIBITOR SUPERFAMILY PROTEIN"/>
    <property type="match status" value="1"/>
</dbReference>
<accession>A0AAV2GXR8</accession>
<protein>
    <recommendedName>
        <fullName evidence="2">Pectinesterase inhibitor domain-containing protein</fullName>
    </recommendedName>
</protein>
<organism evidence="3 4">
    <name type="scientific">Linum trigynum</name>
    <dbReference type="NCBI Taxonomy" id="586398"/>
    <lineage>
        <taxon>Eukaryota</taxon>
        <taxon>Viridiplantae</taxon>
        <taxon>Streptophyta</taxon>
        <taxon>Embryophyta</taxon>
        <taxon>Tracheophyta</taxon>
        <taxon>Spermatophyta</taxon>
        <taxon>Magnoliopsida</taxon>
        <taxon>eudicotyledons</taxon>
        <taxon>Gunneridae</taxon>
        <taxon>Pentapetalae</taxon>
        <taxon>rosids</taxon>
        <taxon>fabids</taxon>
        <taxon>Malpighiales</taxon>
        <taxon>Linaceae</taxon>
        <taxon>Linum</taxon>
    </lineage>
</organism>
<feature type="signal peptide" evidence="1">
    <location>
        <begin position="1"/>
        <end position="27"/>
    </location>
</feature>
<dbReference type="Proteomes" id="UP001497516">
    <property type="component" value="Chromosome 9"/>
</dbReference>
<dbReference type="Gene3D" id="1.20.140.40">
    <property type="entry name" value="Invertase/pectin methylesterase inhibitor family protein"/>
    <property type="match status" value="1"/>
</dbReference>
<keyword evidence="4" id="KW-1185">Reference proteome</keyword>
<sequence length="197" mass="21299">MASPRTSLVIAAIFFTLIFHFLPQTTAARVSRPSSPPSKLIEEVCKKSNDSNLCAQVLQSYPEASSATDIKSLAMAVLEIAKKQSKIVGNLFTELKNNGATDPSIKPSLDLCASQYNDAAIFFSPVGLVNVAKSLEVHSALDDSEGCQTELATKDVHVESIAPEIQKWKELYEVSSSVILYAEDVFGGKAADPEEEF</sequence>
<dbReference type="PANTHER" id="PTHR31890:SF11">
    <property type="entry name" value="PECTINESTERASE INHIBITOR DOMAIN-CONTAINING PROTEIN"/>
    <property type="match status" value="1"/>
</dbReference>
<dbReference type="InterPro" id="IPR006501">
    <property type="entry name" value="Pectinesterase_inhib_dom"/>
</dbReference>
<gene>
    <name evidence="3" type="ORF">LTRI10_LOCUS54113</name>
</gene>
<feature type="chain" id="PRO_5043449688" description="Pectinesterase inhibitor domain-containing protein" evidence="1">
    <location>
        <begin position="28"/>
        <end position="197"/>
    </location>
</feature>
<proteinExistence type="predicted"/>
<evidence type="ECO:0000313" key="3">
    <source>
        <dbReference type="EMBL" id="CAL1414984.1"/>
    </source>
</evidence>
<dbReference type="Pfam" id="PF04043">
    <property type="entry name" value="PMEI"/>
    <property type="match status" value="1"/>
</dbReference>
<feature type="domain" description="Pectinesterase inhibitor" evidence="2">
    <location>
        <begin position="36"/>
        <end position="182"/>
    </location>
</feature>
<keyword evidence="1" id="KW-0732">Signal</keyword>
<reference evidence="3 4" key="1">
    <citation type="submission" date="2024-04" db="EMBL/GenBank/DDBJ databases">
        <authorList>
            <person name="Fracassetti M."/>
        </authorList>
    </citation>
    <scope>NUCLEOTIDE SEQUENCE [LARGE SCALE GENOMIC DNA]</scope>
</reference>
<evidence type="ECO:0000256" key="1">
    <source>
        <dbReference type="SAM" id="SignalP"/>
    </source>
</evidence>
<name>A0AAV2GXR8_9ROSI</name>
<evidence type="ECO:0000259" key="2">
    <source>
        <dbReference type="SMART" id="SM00856"/>
    </source>
</evidence>
<evidence type="ECO:0000313" key="4">
    <source>
        <dbReference type="Proteomes" id="UP001497516"/>
    </source>
</evidence>